<feature type="domain" description="HPP transmembrane region" evidence="2">
    <location>
        <begin position="14"/>
        <end position="148"/>
    </location>
</feature>
<dbReference type="AlphaFoldDB" id="A0ABD6BKQ4"/>
<name>A0ABD6BKQ4_9EURY</name>
<proteinExistence type="predicted"/>
<evidence type="ECO:0000259" key="2">
    <source>
        <dbReference type="Pfam" id="PF04982"/>
    </source>
</evidence>
<gene>
    <name evidence="3" type="ORF">ACFR99_17445</name>
</gene>
<protein>
    <submittedName>
        <fullName evidence="3">HPP family protein</fullName>
    </submittedName>
</protein>
<accession>A0ABD6BKQ4</accession>
<keyword evidence="4" id="KW-1185">Reference proteome</keyword>
<dbReference type="EMBL" id="JBHUDI010000011">
    <property type="protein sequence ID" value="MFD1565324.1"/>
    <property type="molecule type" value="Genomic_DNA"/>
</dbReference>
<sequence>MREDAPFATLYVGVLLAVPGVLAWVSGQALIFPSLGPSAFLLATVRSGETVTPRRVIGGHLAAVVAGLLSYHTIAPGLEVTVAAPMLATAQLRLVASGVVAVALTTGGMFATETGHPPACATTLIVALGLLPSLVDATLIVVAVVVLVGAHEFVTHERAFGDYMSVEH</sequence>
<dbReference type="Proteomes" id="UP001597076">
    <property type="component" value="Unassembled WGS sequence"/>
</dbReference>
<feature type="transmembrane region" description="Helical" evidence="1">
    <location>
        <begin position="124"/>
        <end position="150"/>
    </location>
</feature>
<dbReference type="Pfam" id="PF04982">
    <property type="entry name" value="TM_HPP"/>
    <property type="match status" value="1"/>
</dbReference>
<dbReference type="InterPro" id="IPR058581">
    <property type="entry name" value="TM_HPP"/>
</dbReference>
<feature type="transmembrane region" description="Helical" evidence="1">
    <location>
        <begin position="94"/>
        <end position="112"/>
    </location>
</feature>
<organism evidence="3 4">
    <name type="scientific">Haloarchaeobius amylolyticus</name>
    <dbReference type="NCBI Taxonomy" id="1198296"/>
    <lineage>
        <taxon>Archaea</taxon>
        <taxon>Methanobacteriati</taxon>
        <taxon>Methanobacteriota</taxon>
        <taxon>Stenosarchaea group</taxon>
        <taxon>Halobacteria</taxon>
        <taxon>Halobacteriales</taxon>
        <taxon>Halorubellaceae</taxon>
        <taxon>Haloarchaeobius</taxon>
    </lineage>
</organism>
<dbReference type="RefSeq" id="WP_390290075.1">
    <property type="nucleotide sequence ID" value="NZ_JBHUDI010000011.1"/>
</dbReference>
<keyword evidence="1" id="KW-0472">Membrane</keyword>
<reference evidence="3 4" key="1">
    <citation type="journal article" date="2019" name="Int. J. Syst. Evol. Microbiol.">
        <title>The Global Catalogue of Microorganisms (GCM) 10K type strain sequencing project: providing services to taxonomists for standard genome sequencing and annotation.</title>
        <authorList>
            <consortium name="The Broad Institute Genomics Platform"/>
            <consortium name="The Broad Institute Genome Sequencing Center for Infectious Disease"/>
            <person name="Wu L."/>
            <person name="Ma J."/>
        </authorList>
    </citation>
    <scope>NUCLEOTIDE SEQUENCE [LARGE SCALE GENOMIC DNA]</scope>
    <source>
        <strain evidence="3 4">CGMCC 1.12230</strain>
    </source>
</reference>
<feature type="transmembrane region" description="Helical" evidence="1">
    <location>
        <begin position="12"/>
        <end position="35"/>
    </location>
</feature>
<feature type="transmembrane region" description="Helical" evidence="1">
    <location>
        <begin position="56"/>
        <end position="74"/>
    </location>
</feature>
<keyword evidence="1" id="KW-0812">Transmembrane</keyword>
<keyword evidence="1" id="KW-1133">Transmembrane helix</keyword>
<comment type="caution">
    <text evidence="3">The sequence shown here is derived from an EMBL/GenBank/DDBJ whole genome shotgun (WGS) entry which is preliminary data.</text>
</comment>
<evidence type="ECO:0000313" key="3">
    <source>
        <dbReference type="EMBL" id="MFD1565324.1"/>
    </source>
</evidence>
<evidence type="ECO:0000313" key="4">
    <source>
        <dbReference type="Proteomes" id="UP001597076"/>
    </source>
</evidence>
<evidence type="ECO:0000256" key="1">
    <source>
        <dbReference type="SAM" id="Phobius"/>
    </source>
</evidence>